<dbReference type="PANTHER" id="PTHR42738">
    <property type="entry name" value="HYDROXYMETHYLGLUTARYL-COA LYASE"/>
    <property type="match status" value="1"/>
</dbReference>
<dbReference type="OrthoDB" id="9784013at2"/>
<dbReference type="GO" id="GO:0006552">
    <property type="term" value="P:L-leucine catabolic process"/>
    <property type="evidence" value="ECO:0007669"/>
    <property type="project" value="TreeGrafter"/>
</dbReference>
<keyword evidence="2" id="KW-0479">Metal-binding</keyword>
<dbReference type="Proteomes" id="UP000297839">
    <property type="component" value="Unassembled WGS sequence"/>
</dbReference>
<keyword evidence="3 5" id="KW-0456">Lyase</keyword>
<dbReference type="GO" id="GO:0046872">
    <property type="term" value="F:metal ion binding"/>
    <property type="evidence" value="ECO:0007669"/>
    <property type="project" value="UniProtKB-KW"/>
</dbReference>
<evidence type="ECO:0000256" key="2">
    <source>
        <dbReference type="ARBA" id="ARBA00022723"/>
    </source>
</evidence>
<dbReference type="Gene3D" id="3.20.20.70">
    <property type="entry name" value="Aldolase class I"/>
    <property type="match status" value="1"/>
</dbReference>
<dbReference type="CDD" id="cd07938">
    <property type="entry name" value="DRE_TIM_HMGL"/>
    <property type="match status" value="1"/>
</dbReference>
<evidence type="ECO:0000313" key="5">
    <source>
        <dbReference type="EMBL" id="TFZ08817.1"/>
    </source>
</evidence>
<dbReference type="GO" id="GO:0046951">
    <property type="term" value="P:ketone body biosynthetic process"/>
    <property type="evidence" value="ECO:0007669"/>
    <property type="project" value="TreeGrafter"/>
</dbReference>
<dbReference type="RefSeq" id="WP_135248904.1">
    <property type="nucleotide sequence ID" value="NZ_SMLK01000001.1"/>
</dbReference>
<comment type="similarity">
    <text evidence="1">Belongs to the HMG-CoA lyase family.</text>
</comment>
<name>A0A4Z0CAY2_9BURK</name>
<evidence type="ECO:0000259" key="4">
    <source>
        <dbReference type="PROSITE" id="PS50991"/>
    </source>
</evidence>
<evidence type="ECO:0000256" key="3">
    <source>
        <dbReference type="ARBA" id="ARBA00023239"/>
    </source>
</evidence>
<dbReference type="AlphaFoldDB" id="A0A4Z0CAY2"/>
<organism evidence="5 6">
    <name type="scientific">Ramlibacter humi</name>
    <dbReference type="NCBI Taxonomy" id="2530451"/>
    <lineage>
        <taxon>Bacteria</taxon>
        <taxon>Pseudomonadati</taxon>
        <taxon>Pseudomonadota</taxon>
        <taxon>Betaproteobacteria</taxon>
        <taxon>Burkholderiales</taxon>
        <taxon>Comamonadaceae</taxon>
        <taxon>Ramlibacter</taxon>
    </lineage>
</organism>
<comment type="caution">
    <text evidence="5">The sequence shown here is derived from an EMBL/GenBank/DDBJ whole genome shotgun (WGS) entry which is preliminary data.</text>
</comment>
<evidence type="ECO:0000313" key="6">
    <source>
        <dbReference type="Proteomes" id="UP000297839"/>
    </source>
</evidence>
<dbReference type="InterPro" id="IPR043594">
    <property type="entry name" value="HMGL"/>
</dbReference>
<dbReference type="GO" id="GO:0004419">
    <property type="term" value="F:hydroxymethylglutaryl-CoA lyase activity"/>
    <property type="evidence" value="ECO:0007669"/>
    <property type="project" value="TreeGrafter"/>
</dbReference>
<dbReference type="InterPro" id="IPR000891">
    <property type="entry name" value="PYR_CT"/>
</dbReference>
<keyword evidence="6" id="KW-1185">Reference proteome</keyword>
<dbReference type="Pfam" id="PF00682">
    <property type="entry name" value="HMGL-like"/>
    <property type="match status" value="1"/>
</dbReference>
<dbReference type="NCBIfam" id="NF004283">
    <property type="entry name" value="PRK05692.1"/>
    <property type="match status" value="1"/>
</dbReference>
<feature type="domain" description="Pyruvate carboxyltransferase" evidence="4">
    <location>
        <begin position="7"/>
        <end position="287"/>
    </location>
</feature>
<dbReference type="SUPFAM" id="SSF51569">
    <property type="entry name" value="Aldolase"/>
    <property type="match status" value="1"/>
</dbReference>
<reference evidence="5 6" key="1">
    <citation type="submission" date="2019-03" db="EMBL/GenBank/DDBJ databases">
        <title>Ramlibacter sp. 18x22-1, whole genome shotgun sequence.</title>
        <authorList>
            <person name="Zhang X."/>
            <person name="Feng G."/>
            <person name="Zhu H."/>
        </authorList>
    </citation>
    <scope>NUCLEOTIDE SEQUENCE [LARGE SCALE GENOMIC DNA]</scope>
    <source>
        <strain evidence="5 6">18x22-1</strain>
    </source>
</reference>
<protein>
    <submittedName>
        <fullName evidence="5">Hydroxymethylglutaryl-CoA lyase</fullName>
    </submittedName>
</protein>
<dbReference type="EMBL" id="SMLK01000001">
    <property type="protein sequence ID" value="TFZ08817.1"/>
    <property type="molecule type" value="Genomic_DNA"/>
</dbReference>
<dbReference type="PANTHER" id="PTHR42738:SF7">
    <property type="entry name" value="HYDROXYMETHYLGLUTARYL-COA LYASE"/>
    <property type="match status" value="1"/>
</dbReference>
<dbReference type="PROSITE" id="PS50991">
    <property type="entry name" value="PYR_CT"/>
    <property type="match status" value="1"/>
</dbReference>
<proteinExistence type="inferred from homology"/>
<accession>A0A4Z0CAY2</accession>
<sequence>MALPARVEIHEEGPREGFQIERPGFSIADRASLVEALADAGLRHIQVASFVNPKRVPQMADAAELFAAIRKRPGVRYTGLWLNEQGFERASATAPVDLTGTLFFYASDAFSRQNNGKGMRELAESQRGWVRRYREHGLQIESAYVMTAFGCNYEGEISEERLAEALRFIAALQREESFRLPALYLADTVGHANPRSVRRRIDLAREILPHARIGLHLHDTRGLGMANAFAALEMGVDLFDASVAGLGGCPFCGSEHGGAAGNICTEDLVFLCEQLGIETGLDLPKLLDAARLAERIIGRRLEGKLMHSGLPLTVREGVTA</sequence>
<dbReference type="InterPro" id="IPR013785">
    <property type="entry name" value="Aldolase_TIM"/>
</dbReference>
<gene>
    <name evidence="5" type="ORF">EZ216_06655</name>
</gene>
<evidence type="ECO:0000256" key="1">
    <source>
        <dbReference type="ARBA" id="ARBA00009405"/>
    </source>
</evidence>